<feature type="compositionally biased region" description="Basic and acidic residues" evidence="1">
    <location>
        <begin position="243"/>
        <end position="262"/>
    </location>
</feature>
<reference evidence="2" key="1">
    <citation type="journal article" date="2023" name="G3 (Bethesda)">
        <title>Whole genome assembly and annotation of the endangered Caribbean coral Acropora cervicornis.</title>
        <authorList>
            <person name="Selwyn J.D."/>
            <person name="Vollmer S.V."/>
        </authorList>
    </citation>
    <scope>NUCLEOTIDE SEQUENCE</scope>
    <source>
        <strain evidence="2">K2</strain>
    </source>
</reference>
<evidence type="ECO:0000313" key="3">
    <source>
        <dbReference type="Proteomes" id="UP001249851"/>
    </source>
</evidence>
<accession>A0AAD9R3W2</accession>
<feature type="region of interest" description="Disordered" evidence="1">
    <location>
        <begin position="226"/>
        <end position="262"/>
    </location>
</feature>
<protein>
    <submittedName>
        <fullName evidence="2">Uncharacterized protein</fullName>
    </submittedName>
</protein>
<dbReference type="AlphaFoldDB" id="A0AAD9R3W2"/>
<evidence type="ECO:0000256" key="1">
    <source>
        <dbReference type="SAM" id="MobiDB-lite"/>
    </source>
</evidence>
<dbReference type="Proteomes" id="UP001249851">
    <property type="component" value="Unassembled WGS sequence"/>
</dbReference>
<evidence type="ECO:0000313" key="2">
    <source>
        <dbReference type="EMBL" id="KAK2572271.1"/>
    </source>
</evidence>
<reference evidence="2" key="2">
    <citation type="journal article" date="2023" name="Science">
        <title>Genomic signatures of disease resistance in endangered staghorn corals.</title>
        <authorList>
            <person name="Vollmer S.V."/>
            <person name="Selwyn J.D."/>
            <person name="Despard B.A."/>
            <person name="Roesel C.L."/>
        </authorList>
    </citation>
    <scope>NUCLEOTIDE SEQUENCE</scope>
    <source>
        <strain evidence="2">K2</strain>
    </source>
</reference>
<sequence>MEKLESVPNYVDSTTSRLQIHKPFFVYHLLVPFFYLLLIDKIAPNFEAEERIKSAIQWSVFFSKVAQMPLKREKMCKYLSNCMGFITKFLEMLRYCYFLERETIRLCGEYYKMLETYQERAIMSLSPASTRRLITVLAIYIEISELGPKIEASDLPPFCQSLESFMHKQQLTHQGNVIVNSIYSGCIRIKKFKDSTFLAEKYSLCPRLHSSLLGMRVQSRFRMGAGGQELGDKSKSSALVKGQRQEAQKGSRGDERKVIAIH</sequence>
<keyword evidence="3" id="KW-1185">Reference proteome</keyword>
<comment type="caution">
    <text evidence="2">The sequence shown here is derived from an EMBL/GenBank/DDBJ whole genome shotgun (WGS) entry which is preliminary data.</text>
</comment>
<name>A0AAD9R3W2_ACRCE</name>
<organism evidence="2 3">
    <name type="scientific">Acropora cervicornis</name>
    <name type="common">Staghorn coral</name>
    <dbReference type="NCBI Taxonomy" id="6130"/>
    <lineage>
        <taxon>Eukaryota</taxon>
        <taxon>Metazoa</taxon>
        <taxon>Cnidaria</taxon>
        <taxon>Anthozoa</taxon>
        <taxon>Hexacorallia</taxon>
        <taxon>Scleractinia</taxon>
        <taxon>Astrocoeniina</taxon>
        <taxon>Acroporidae</taxon>
        <taxon>Acropora</taxon>
    </lineage>
</organism>
<proteinExistence type="predicted"/>
<dbReference type="EMBL" id="JARQWQ010000004">
    <property type="protein sequence ID" value="KAK2572271.1"/>
    <property type="molecule type" value="Genomic_DNA"/>
</dbReference>
<gene>
    <name evidence="2" type="ORF">P5673_002490</name>
</gene>